<dbReference type="InterPro" id="IPR029063">
    <property type="entry name" value="SAM-dependent_MTases_sf"/>
</dbReference>
<name>A0A559KBV9_9BACL</name>
<dbReference type="RefSeq" id="WP_144847217.1">
    <property type="nucleotide sequence ID" value="NZ_VNJI01000013.1"/>
</dbReference>
<dbReference type="EMBL" id="VNJI01000013">
    <property type="protein sequence ID" value="TVY09618.1"/>
    <property type="molecule type" value="Genomic_DNA"/>
</dbReference>
<accession>A0A559KBV9</accession>
<evidence type="ECO:0000313" key="3">
    <source>
        <dbReference type="EMBL" id="TVY09618.1"/>
    </source>
</evidence>
<dbReference type="PANTHER" id="PTHR12049:SF7">
    <property type="entry name" value="PROTEIN ARGININE METHYLTRANSFERASE NDUFAF7, MITOCHONDRIAL"/>
    <property type="match status" value="1"/>
</dbReference>
<sequence>MQQGKPGLIQVIRQQMESAPEQAITFRDYMELCLYHPEFGYYMSEEIKLGKEGDFYTGSFIGGVLAETVVEWMLKEPFWDKEAPHEPIRIIEWGGGSGRFAKQLLDALIVQAPDIYSRLEYISIESSGSHRRLQEEALAAHAAKLRFLTADDWYEEGPWRSVLLFSNELPDAFPVHRIVARDGAWYEIYVCWDAELSALKEIELPLKNAAVQAYLHDEALPMRDGQQFEVNLAALSWLKSVALGIGQGTVMTIDYGDVREELYAAHRMRGTLLCYWKHQAEDAPLSRPGEQDMTAHVNFSSLIRAGEEAGLTSSQLLTQKQFLVENGLLLKLQDHDARDPFSPAAKRNRAIRQLLISDQMSELFKVLIQKKEEARPE</sequence>
<dbReference type="OrthoDB" id="9794208at2"/>
<proteinExistence type="predicted"/>
<protein>
    <submittedName>
        <fullName evidence="3">SAM-dependent methyltransferase</fullName>
    </submittedName>
</protein>
<dbReference type="InterPro" id="IPR038375">
    <property type="entry name" value="NDUFAF7_sf"/>
</dbReference>
<dbReference type="Pfam" id="PF02636">
    <property type="entry name" value="Methyltransf_28"/>
    <property type="match status" value="1"/>
</dbReference>
<dbReference type="GO" id="GO:0032259">
    <property type="term" value="P:methylation"/>
    <property type="evidence" value="ECO:0007669"/>
    <property type="project" value="UniProtKB-KW"/>
</dbReference>
<dbReference type="AlphaFoldDB" id="A0A559KBV9"/>
<evidence type="ECO:0000256" key="1">
    <source>
        <dbReference type="ARBA" id="ARBA00022603"/>
    </source>
</evidence>
<dbReference type="SUPFAM" id="SSF53335">
    <property type="entry name" value="S-adenosyl-L-methionine-dependent methyltransferases"/>
    <property type="match status" value="1"/>
</dbReference>
<keyword evidence="4" id="KW-1185">Reference proteome</keyword>
<keyword evidence="1 3" id="KW-0489">Methyltransferase</keyword>
<dbReference type="InterPro" id="IPR003788">
    <property type="entry name" value="NDUFAF7"/>
</dbReference>
<dbReference type="Proteomes" id="UP000317036">
    <property type="component" value="Unassembled WGS sequence"/>
</dbReference>
<reference evidence="3 4" key="1">
    <citation type="submission" date="2019-07" db="EMBL/GenBank/DDBJ databases">
        <authorList>
            <person name="Kim J."/>
        </authorList>
    </citation>
    <scope>NUCLEOTIDE SEQUENCE [LARGE SCALE GENOMIC DNA]</scope>
    <source>
        <strain evidence="3 4">JC52</strain>
    </source>
</reference>
<organism evidence="3 4">
    <name type="scientific">Paenibacillus cremeus</name>
    <dbReference type="NCBI Taxonomy" id="2163881"/>
    <lineage>
        <taxon>Bacteria</taxon>
        <taxon>Bacillati</taxon>
        <taxon>Bacillota</taxon>
        <taxon>Bacilli</taxon>
        <taxon>Bacillales</taxon>
        <taxon>Paenibacillaceae</taxon>
        <taxon>Paenibacillus</taxon>
    </lineage>
</organism>
<dbReference type="PANTHER" id="PTHR12049">
    <property type="entry name" value="PROTEIN ARGININE METHYLTRANSFERASE NDUFAF7, MITOCHONDRIAL"/>
    <property type="match status" value="1"/>
</dbReference>
<comment type="caution">
    <text evidence="3">The sequence shown here is derived from an EMBL/GenBank/DDBJ whole genome shotgun (WGS) entry which is preliminary data.</text>
</comment>
<evidence type="ECO:0000313" key="4">
    <source>
        <dbReference type="Proteomes" id="UP000317036"/>
    </source>
</evidence>
<keyword evidence="2 3" id="KW-0808">Transferase</keyword>
<dbReference type="Gene3D" id="3.40.50.12710">
    <property type="match status" value="1"/>
</dbReference>
<gene>
    <name evidence="3" type="ORF">FPZ49_12840</name>
</gene>
<dbReference type="GO" id="GO:0035243">
    <property type="term" value="F:protein-arginine omega-N symmetric methyltransferase activity"/>
    <property type="evidence" value="ECO:0007669"/>
    <property type="project" value="TreeGrafter"/>
</dbReference>
<evidence type="ECO:0000256" key="2">
    <source>
        <dbReference type="ARBA" id="ARBA00022679"/>
    </source>
</evidence>